<evidence type="ECO:0000256" key="1">
    <source>
        <dbReference type="SAM" id="Coils"/>
    </source>
</evidence>
<feature type="compositionally biased region" description="Low complexity" evidence="2">
    <location>
        <begin position="1244"/>
        <end position="1259"/>
    </location>
</feature>
<dbReference type="Proteomes" id="UP001470230">
    <property type="component" value="Unassembled WGS sequence"/>
</dbReference>
<evidence type="ECO:0000256" key="2">
    <source>
        <dbReference type="SAM" id="MobiDB-lite"/>
    </source>
</evidence>
<gene>
    <name evidence="3" type="ORF">M9Y10_028110</name>
</gene>
<dbReference type="InterPro" id="IPR052634">
    <property type="entry name" value="Sperm_flagellar-bone_growth"/>
</dbReference>
<dbReference type="PANTHER" id="PTHR14919">
    <property type="entry name" value="KPL2-RELATED"/>
    <property type="match status" value="1"/>
</dbReference>
<feature type="compositionally biased region" description="Polar residues" evidence="2">
    <location>
        <begin position="479"/>
        <end position="492"/>
    </location>
</feature>
<dbReference type="EMBL" id="JAPFFF010000004">
    <property type="protein sequence ID" value="KAK8890910.1"/>
    <property type="molecule type" value="Genomic_DNA"/>
</dbReference>
<comment type="caution">
    <text evidence="3">The sequence shown here is derived from an EMBL/GenBank/DDBJ whole genome shotgun (WGS) entry which is preliminary data.</text>
</comment>
<organism evidence="3 4">
    <name type="scientific">Tritrichomonas musculus</name>
    <dbReference type="NCBI Taxonomy" id="1915356"/>
    <lineage>
        <taxon>Eukaryota</taxon>
        <taxon>Metamonada</taxon>
        <taxon>Parabasalia</taxon>
        <taxon>Tritrichomonadida</taxon>
        <taxon>Tritrichomonadidae</taxon>
        <taxon>Tritrichomonas</taxon>
    </lineage>
</organism>
<reference evidence="3 4" key="1">
    <citation type="submission" date="2024-04" db="EMBL/GenBank/DDBJ databases">
        <title>Tritrichomonas musculus Genome.</title>
        <authorList>
            <person name="Alves-Ferreira E."/>
            <person name="Grigg M."/>
            <person name="Lorenzi H."/>
            <person name="Galac M."/>
        </authorList>
    </citation>
    <scope>NUCLEOTIDE SEQUENCE [LARGE SCALE GENOMIC DNA]</scope>
    <source>
        <strain evidence="3 4">EAF2021</strain>
    </source>
</reference>
<feature type="compositionally biased region" description="Acidic residues" evidence="2">
    <location>
        <begin position="1523"/>
        <end position="1535"/>
    </location>
</feature>
<dbReference type="InterPro" id="IPR027417">
    <property type="entry name" value="P-loop_NTPase"/>
</dbReference>
<keyword evidence="4" id="KW-1185">Reference proteome</keyword>
<protein>
    <recommendedName>
        <fullName evidence="5">ATPase AAA-type core domain-containing protein</fullName>
    </recommendedName>
</protein>
<feature type="compositionally biased region" description="Polar residues" evidence="2">
    <location>
        <begin position="23"/>
        <end position="32"/>
    </location>
</feature>
<feature type="region of interest" description="Disordered" evidence="2">
    <location>
        <begin position="157"/>
        <end position="180"/>
    </location>
</feature>
<evidence type="ECO:0000313" key="3">
    <source>
        <dbReference type="EMBL" id="KAK8890910.1"/>
    </source>
</evidence>
<evidence type="ECO:0000313" key="4">
    <source>
        <dbReference type="Proteomes" id="UP001470230"/>
    </source>
</evidence>
<feature type="compositionally biased region" description="Polar residues" evidence="2">
    <location>
        <begin position="1482"/>
        <end position="1504"/>
    </location>
</feature>
<name>A0ABR2KIE8_9EUKA</name>
<feature type="region of interest" description="Disordered" evidence="2">
    <location>
        <begin position="1482"/>
        <end position="1535"/>
    </location>
</feature>
<evidence type="ECO:0008006" key="5">
    <source>
        <dbReference type="Google" id="ProtNLM"/>
    </source>
</evidence>
<feature type="compositionally biased region" description="Basic and acidic residues" evidence="2">
    <location>
        <begin position="1505"/>
        <end position="1522"/>
    </location>
</feature>
<sequence length="1644" mass="187670">MPPKGEPKGGAHNKQAAKIKKPSIQSPSNSKGKGNARGGIKGNNRNLNRWNRSVTEENDSSSDLNNSLDLTINSVQEEDSWLNHLPPVVKTDEDLHIKLLKERKERDKKKHFDFCHSELKAILNIALTEVDLPSNDRDNFLQKTRIDFFNGLYHDPISNTPRSPKANKSNSTPLPTISNENGVDVNRLNSDFAQLKKSIHQLLDSDTMTNEEASKPFSIQSSNSSLEFDVNLEMNKIFSRINQEMQPYINQDEPTELLNFPFLICIVGPPCSGKSTICQFIAAHFDVHIICVKNPDSLVSNKTNLNAPLASANISSNIASNNNSKTDPKVNSSVNSNNVSFADEEENIITPTNSLNTPFVICSSDDKVIINTIITEISDLPEKKGVIITNYPDTKNQLTQLEKSLQAAMKKKGDGIFRSINGIIRASMTAEEAARQVQKRLIDRSTGLVFHPIFNPPDVSPNSKFNTEPYPYQITSNLNSTRNLPSSAKSASNKNTKNNAANINNNEQIVNNVTNPLMGVYADLIGIYSKVNPQLSTFDNIMKKIGPLASIGFCSSIGQQNLLVESFLKAVYKSKNIEPPFTSFVVFETQDQFYYSKLCYNVFQIWDKECVPQFRKQINSLCEKLKYLKSKIDYLLDISMQMFSLIISKQDNRKIKTIEFIKSQDEIRNKIRQLQLIKAEKEAKKGSRQSSQLSNETKTSVLLRPRANTCINSRAKTALYKSKTIESPIKKTKEQAIMTIRTRNLYLRNVFPNFNIDDLCNNRNIALKAPESLNFKQKIGKTIKNTNTRPYTAISDIHKNLNLNSFYNSDINKIDTDKEIKKEEKNLTELQIDFYHSIWQQTIELRNRNTRIVDRFVRRSPMKALKSIMEENVKIIFDGVLKRYFLVVWFLNNLYPLLEKKETEKSNQTLNTSTNNIIKNIQKPNYRQGSKLNLLAENIFLENDNYSNITSQYNITDFPHPTLPNYDLTNLRDLCSLMHIEYKELDEDKSDINFDQFRSTKSSEVIAPNFKNISLTVEIPDGSNKNSSEDESLSSDSCSFAYLMTPTNRLNNMSKTPTTANNVWFPDVASTTVISSCRNNENPLNQIIVDKEKKKLYFPPIISFDHSSSSYMGSSSVSGVLSSRTAISTHSIRTSSEALETIDDESEANYYSDSGYSYKNGEEEEVHESVNKKINQPYFPFHFPEWRKCNRLSSQKLNNEDLSSSSSLNIQIESKPKKSKIKAKINQNEINDQKETEKVDDVNQTESSTSQQQNASHTCSTRHHRHHITKEESIRNFLTYLQIETNDPTIKIEAGVMLDFFVHFLDEKSLIDVKIDNEIKKLREDLKKMIQKKCAKEMEIFSQRFRSYKDQVDEQILQSHKQFSTFDSDFDSNNNEELKPPDFKKESNAISEQGKVQLNNENTSIKFDFDIDNLKSDDLFPFDTSFMTERCIEILNALDCNFMPATFIDYEDANNESNGNVGIGKLKKLYSYYFNKCSSDMKSSQQPSEIHNNNDSSKFNSKIMENNDKTHEQDKNNDKETIIDDDNDETNDDPDYFVSLDDLNAAMDLFEFTEKEKMFIEANVRIKTIPKFINILYFIRSFLPKDVALCSDTRPSTNGQNSMINTAKNSNSALPDHIKVDDNEYRSLIQPSVIIEEEGNEKKI</sequence>
<feature type="compositionally biased region" description="Polar residues" evidence="2">
    <location>
        <begin position="43"/>
        <end position="53"/>
    </location>
</feature>
<feature type="region of interest" description="Disordered" evidence="2">
    <location>
        <begin position="1216"/>
        <end position="1267"/>
    </location>
</feature>
<feature type="coiled-coil region" evidence="1">
    <location>
        <begin position="664"/>
        <end position="696"/>
    </location>
</feature>
<feature type="region of interest" description="Disordered" evidence="2">
    <location>
        <begin position="479"/>
        <end position="500"/>
    </location>
</feature>
<dbReference type="PANTHER" id="PTHR14919:SF0">
    <property type="entry name" value="SPERM FLAGELLAR PROTEIN 2"/>
    <property type="match status" value="1"/>
</dbReference>
<feature type="compositionally biased region" description="Basic and acidic residues" evidence="2">
    <location>
        <begin position="1231"/>
        <end position="1241"/>
    </location>
</feature>
<feature type="region of interest" description="Disordered" evidence="2">
    <location>
        <begin position="1"/>
        <end position="66"/>
    </location>
</feature>
<proteinExistence type="predicted"/>
<accession>A0ABR2KIE8</accession>
<dbReference type="SUPFAM" id="SSF52540">
    <property type="entry name" value="P-loop containing nucleoside triphosphate hydrolases"/>
    <property type="match status" value="1"/>
</dbReference>
<dbReference type="Gene3D" id="3.40.50.300">
    <property type="entry name" value="P-loop containing nucleotide triphosphate hydrolases"/>
    <property type="match status" value="1"/>
</dbReference>
<keyword evidence="1" id="KW-0175">Coiled coil</keyword>